<dbReference type="PROSITE" id="PS50229">
    <property type="entry name" value="WH1"/>
    <property type="match status" value="1"/>
</dbReference>
<evidence type="ECO:0000259" key="2">
    <source>
        <dbReference type="PROSITE" id="PS50229"/>
    </source>
</evidence>
<gene>
    <name evidence="3" type="ORF">CRENBAI_007813</name>
</gene>
<dbReference type="GO" id="GO:0043409">
    <property type="term" value="P:negative regulation of MAPK cascade"/>
    <property type="evidence" value="ECO:0007669"/>
    <property type="project" value="TreeGrafter"/>
</dbReference>
<dbReference type="Proteomes" id="UP001311232">
    <property type="component" value="Unassembled WGS sequence"/>
</dbReference>
<evidence type="ECO:0000313" key="4">
    <source>
        <dbReference type="Proteomes" id="UP001311232"/>
    </source>
</evidence>
<dbReference type="InterPro" id="IPR011993">
    <property type="entry name" value="PH-like_dom_sf"/>
</dbReference>
<feature type="non-terminal residue" evidence="3">
    <location>
        <position position="1"/>
    </location>
</feature>
<sequence>VILECFLKKDLVYTKATPTFHHWKVDNRKCGLTFQCSSDARAFDRGVRRALEDLAEGSTTSSSTLQNEAELGDDDVFTGRSRLLWAQRREEWTITQWERGPINQDSGSVRKKSQSLQLGTNQKSDDDPVLLDPSLQEERIK</sequence>
<feature type="region of interest" description="Disordered" evidence="1">
    <location>
        <begin position="97"/>
        <end position="141"/>
    </location>
</feature>
<keyword evidence="4" id="KW-1185">Reference proteome</keyword>
<accession>A0AAV9RBF0</accession>
<evidence type="ECO:0000256" key="1">
    <source>
        <dbReference type="SAM" id="MobiDB-lite"/>
    </source>
</evidence>
<proteinExistence type="predicted"/>
<name>A0AAV9RBF0_9TELE</name>
<dbReference type="SUPFAM" id="SSF50729">
    <property type="entry name" value="PH domain-like"/>
    <property type="match status" value="1"/>
</dbReference>
<dbReference type="Gene3D" id="2.30.29.30">
    <property type="entry name" value="Pleckstrin-homology domain (PH domain)/Phosphotyrosine-binding domain (PTB)"/>
    <property type="match status" value="1"/>
</dbReference>
<dbReference type="PANTHER" id="PTHR11202:SF11">
    <property type="entry name" value="SPROUTY-RELATED, EVH1 DOMAIN-CONTAINING PROTEIN 2"/>
    <property type="match status" value="1"/>
</dbReference>
<dbReference type="GO" id="GO:0019901">
    <property type="term" value="F:protein kinase binding"/>
    <property type="evidence" value="ECO:0007669"/>
    <property type="project" value="TreeGrafter"/>
</dbReference>
<organism evidence="3 4">
    <name type="scientific">Crenichthys baileyi</name>
    <name type="common">White River springfish</name>
    <dbReference type="NCBI Taxonomy" id="28760"/>
    <lineage>
        <taxon>Eukaryota</taxon>
        <taxon>Metazoa</taxon>
        <taxon>Chordata</taxon>
        <taxon>Craniata</taxon>
        <taxon>Vertebrata</taxon>
        <taxon>Euteleostomi</taxon>
        <taxon>Actinopterygii</taxon>
        <taxon>Neopterygii</taxon>
        <taxon>Teleostei</taxon>
        <taxon>Neoteleostei</taxon>
        <taxon>Acanthomorphata</taxon>
        <taxon>Ovalentaria</taxon>
        <taxon>Atherinomorphae</taxon>
        <taxon>Cyprinodontiformes</taxon>
        <taxon>Goodeidae</taxon>
        <taxon>Crenichthys</taxon>
    </lineage>
</organism>
<dbReference type="EMBL" id="JAHHUM010002181">
    <property type="protein sequence ID" value="KAK5605687.1"/>
    <property type="molecule type" value="Genomic_DNA"/>
</dbReference>
<dbReference type="PANTHER" id="PTHR11202">
    <property type="entry name" value="SPROUTY-RELATED, EVH1 DOMAIN-CONTAINING PROTEIN FAMILY MEMBER"/>
    <property type="match status" value="1"/>
</dbReference>
<protein>
    <recommendedName>
        <fullName evidence="2">WH1 domain-containing protein</fullName>
    </recommendedName>
</protein>
<dbReference type="Pfam" id="PF00568">
    <property type="entry name" value="WH1"/>
    <property type="match status" value="1"/>
</dbReference>
<dbReference type="AlphaFoldDB" id="A0AAV9RBF0"/>
<feature type="domain" description="WH1" evidence="2">
    <location>
        <begin position="1"/>
        <end position="54"/>
    </location>
</feature>
<reference evidence="3 4" key="1">
    <citation type="submission" date="2021-06" db="EMBL/GenBank/DDBJ databases">
        <authorList>
            <person name="Palmer J.M."/>
        </authorList>
    </citation>
    <scope>NUCLEOTIDE SEQUENCE [LARGE SCALE GENOMIC DNA]</scope>
    <source>
        <strain evidence="3 4">MEX-2019</strain>
        <tissue evidence="3">Muscle</tissue>
    </source>
</reference>
<comment type="caution">
    <text evidence="3">The sequence shown here is derived from an EMBL/GenBank/DDBJ whole genome shotgun (WGS) entry which is preliminary data.</text>
</comment>
<evidence type="ECO:0000313" key="3">
    <source>
        <dbReference type="EMBL" id="KAK5605687.1"/>
    </source>
</evidence>
<dbReference type="InterPro" id="IPR000697">
    <property type="entry name" value="WH1/EVH1_dom"/>
</dbReference>